<protein>
    <submittedName>
        <fullName evidence="3">YheC/YheD family protein</fullName>
    </submittedName>
</protein>
<dbReference type="InterPro" id="IPR026838">
    <property type="entry name" value="YheC/D"/>
</dbReference>
<organism evidence="3 4">
    <name type="scientific">Paenibacillus alginolyticus</name>
    <dbReference type="NCBI Taxonomy" id="59839"/>
    <lineage>
        <taxon>Bacteria</taxon>
        <taxon>Bacillati</taxon>
        <taxon>Bacillota</taxon>
        <taxon>Bacilli</taxon>
        <taxon>Bacillales</taxon>
        <taxon>Paenibacillaceae</taxon>
        <taxon>Paenibacillus</taxon>
    </lineage>
</organism>
<feature type="domain" description="ATP-grasp" evidence="2">
    <location>
        <begin position="108"/>
        <end position="341"/>
    </location>
</feature>
<gene>
    <name evidence="3" type="ORF">M5X19_17680</name>
</gene>
<dbReference type="SUPFAM" id="SSF56059">
    <property type="entry name" value="Glutathione synthetase ATP-binding domain-like"/>
    <property type="match status" value="1"/>
</dbReference>
<evidence type="ECO:0000313" key="4">
    <source>
        <dbReference type="Proteomes" id="UP001527099"/>
    </source>
</evidence>
<dbReference type="Proteomes" id="UP001527099">
    <property type="component" value="Unassembled WGS sequence"/>
</dbReference>
<dbReference type="InterPro" id="IPR011761">
    <property type="entry name" value="ATP-grasp"/>
</dbReference>
<name>A0ABT4GEV6_9BACL</name>
<accession>A0ABT4GEV6</accession>
<evidence type="ECO:0000313" key="3">
    <source>
        <dbReference type="EMBL" id="MCY9694722.1"/>
    </source>
</evidence>
<evidence type="ECO:0000259" key="2">
    <source>
        <dbReference type="PROSITE" id="PS50975"/>
    </source>
</evidence>
<dbReference type="EMBL" id="JAMDMX010000054">
    <property type="protein sequence ID" value="MCY9694722.1"/>
    <property type="molecule type" value="Genomic_DNA"/>
</dbReference>
<dbReference type="RefSeq" id="WP_029193493.1">
    <property type="nucleotide sequence ID" value="NZ_JAMDMW010000012.1"/>
</dbReference>
<dbReference type="PROSITE" id="PS50975">
    <property type="entry name" value="ATP_GRASP"/>
    <property type="match status" value="1"/>
</dbReference>
<keyword evidence="1" id="KW-0067">ATP-binding</keyword>
<sequence>MDKGSGLVGIMVANQYERKYALQKYLNCNTTNLKLFCFTPADIDWKRNCITGIHRINRKWLLSKFPFPDVVYNRCYRFNAQIIERLGTIIGSNKCFNHINQFNKHEVHIHLSQWLAQYLPETILYDKENVLRLLDTHKVIYVKPCYGNKGESVYRVEVKDSKAIHIGEHHFSPKIIVEDSLQLQESIDKLVGSTPYIIQKGVDIQSLNEQVFDIRVLAQKNKRGQWSATNVVSRLAHKGCFNTSMCEKVCLSEKALKQLYPPDKVDAIIRSIYDISLRAAEIIEMGTHCHLGELSVDLVLDSAGFLWIIEVNGKPQKELYDEIDKRDSVYKRPLEYAQFLQKK</sequence>
<keyword evidence="4" id="KW-1185">Reference proteome</keyword>
<keyword evidence="1" id="KW-0547">Nucleotide-binding</keyword>
<evidence type="ECO:0000256" key="1">
    <source>
        <dbReference type="PROSITE-ProRule" id="PRU00409"/>
    </source>
</evidence>
<comment type="caution">
    <text evidence="3">The sequence shown here is derived from an EMBL/GenBank/DDBJ whole genome shotgun (WGS) entry which is preliminary data.</text>
</comment>
<dbReference type="Pfam" id="PF14398">
    <property type="entry name" value="ATPgrasp_YheCD"/>
    <property type="match status" value="1"/>
</dbReference>
<proteinExistence type="predicted"/>
<reference evidence="3 4" key="1">
    <citation type="submission" date="2022-05" db="EMBL/GenBank/DDBJ databases">
        <title>Genome Sequencing of Bee-Associated Microbes.</title>
        <authorList>
            <person name="Dunlap C."/>
        </authorList>
    </citation>
    <scope>NUCLEOTIDE SEQUENCE [LARGE SCALE GENOMIC DNA]</scope>
    <source>
        <strain evidence="3 4">NRRL B-14421</strain>
    </source>
</reference>